<name>A0A6P5TRK7_PRUAV</name>
<reference evidence="3" key="1">
    <citation type="submission" date="2025-08" db="UniProtKB">
        <authorList>
            <consortium name="RefSeq"/>
        </authorList>
    </citation>
    <scope>IDENTIFICATION</scope>
</reference>
<sequence>MPIVHRDIKPANILLDKRLQAKIGDFGISRAFATESITHVSTLSKGTFGYLDPEYHKTKRLNKKSDVYSFGIVLLELITGRTAINTEVVQPGGPEVHIHILEWVRNEVNNQRIESVVDPKLQGKYKMDSVRKAIQTAMACVPLTGAERPDIDVVYKDLEQCLKMESAPDPEPRTTVSDDISRCVIS</sequence>
<gene>
    <name evidence="3" type="primary">LOC110769873</name>
</gene>
<dbReference type="GO" id="GO:0005524">
    <property type="term" value="F:ATP binding"/>
    <property type="evidence" value="ECO:0007669"/>
    <property type="project" value="InterPro"/>
</dbReference>
<evidence type="ECO:0000313" key="3">
    <source>
        <dbReference type="RefSeq" id="XP_021829606.1"/>
    </source>
</evidence>
<dbReference type="AlphaFoldDB" id="A0A6P5TRK7"/>
<dbReference type="SUPFAM" id="SSF56112">
    <property type="entry name" value="Protein kinase-like (PK-like)"/>
    <property type="match status" value="1"/>
</dbReference>
<dbReference type="PANTHER" id="PTHR45631:SF190">
    <property type="entry name" value="PROTEIN KINASE DOMAIN-CONTAINING PROTEIN"/>
    <property type="match status" value="1"/>
</dbReference>
<accession>A0A6P5TRK7</accession>
<dbReference type="KEGG" id="pavi:110769873"/>
<dbReference type="GO" id="GO:0004672">
    <property type="term" value="F:protein kinase activity"/>
    <property type="evidence" value="ECO:0007669"/>
    <property type="project" value="InterPro"/>
</dbReference>
<dbReference type="Proteomes" id="UP000515124">
    <property type="component" value="Unplaced"/>
</dbReference>
<dbReference type="InterPro" id="IPR000719">
    <property type="entry name" value="Prot_kinase_dom"/>
</dbReference>
<dbReference type="PROSITE" id="PS00108">
    <property type="entry name" value="PROTEIN_KINASE_ST"/>
    <property type="match status" value="1"/>
</dbReference>
<dbReference type="GeneID" id="110769873"/>
<protein>
    <submittedName>
        <fullName evidence="3">Probable LRR receptor-like serine/threonine-protein kinase At2g28960</fullName>
    </submittedName>
</protein>
<evidence type="ECO:0000313" key="2">
    <source>
        <dbReference type="Proteomes" id="UP000515124"/>
    </source>
</evidence>
<dbReference type="RefSeq" id="XP_021829606.1">
    <property type="nucleotide sequence ID" value="XM_021973914.1"/>
</dbReference>
<proteinExistence type="predicted"/>
<dbReference type="InterPro" id="IPR011009">
    <property type="entry name" value="Kinase-like_dom_sf"/>
</dbReference>
<organism evidence="2 3">
    <name type="scientific">Prunus avium</name>
    <name type="common">Cherry</name>
    <name type="synonym">Cerasus avium</name>
    <dbReference type="NCBI Taxonomy" id="42229"/>
    <lineage>
        <taxon>Eukaryota</taxon>
        <taxon>Viridiplantae</taxon>
        <taxon>Streptophyta</taxon>
        <taxon>Embryophyta</taxon>
        <taxon>Tracheophyta</taxon>
        <taxon>Spermatophyta</taxon>
        <taxon>Magnoliopsida</taxon>
        <taxon>eudicotyledons</taxon>
        <taxon>Gunneridae</taxon>
        <taxon>Pentapetalae</taxon>
        <taxon>rosids</taxon>
        <taxon>fabids</taxon>
        <taxon>Rosales</taxon>
        <taxon>Rosaceae</taxon>
        <taxon>Amygdaloideae</taxon>
        <taxon>Amygdaleae</taxon>
        <taxon>Prunus</taxon>
    </lineage>
</organism>
<keyword evidence="2" id="KW-1185">Reference proteome</keyword>
<dbReference type="PROSITE" id="PS50011">
    <property type="entry name" value="PROTEIN_KINASE_DOM"/>
    <property type="match status" value="1"/>
</dbReference>
<dbReference type="Gene3D" id="1.10.510.10">
    <property type="entry name" value="Transferase(Phosphotransferase) domain 1"/>
    <property type="match status" value="1"/>
</dbReference>
<dbReference type="Pfam" id="PF00069">
    <property type="entry name" value="Pkinase"/>
    <property type="match status" value="1"/>
</dbReference>
<dbReference type="PANTHER" id="PTHR45631">
    <property type="entry name" value="OS07G0107800 PROTEIN-RELATED"/>
    <property type="match status" value="1"/>
</dbReference>
<dbReference type="InterPro" id="IPR008271">
    <property type="entry name" value="Ser/Thr_kinase_AS"/>
</dbReference>
<feature type="domain" description="Protein kinase" evidence="1">
    <location>
        <begin position="1"/>
        <end position="186"/>
    </location>
</feature>
<evidence type="ECO:0000259" key="1">
    <source>
        <dbReference type="PROSITE" id="PS50011"/>
    </source>
</evidence>